<dbReference type="PRINTS" id="PR00111">
    <property type="entry name" value="ABHYDROLASE"/>
</dbReference>
<sequence>MLHYRHSGSNEQKSIVLLHAAGFDGRIWTRSAELLSGFNCICPDLPGHGKSEGVPFTDFDDASDRVAELIESLDPKRVHLAGLSLGSYVGFRLLVRHPHLVESAIFSGFQHNPIPASVFIRAIMHASTWMMNSKRNREKMARSMGVSDTKLISQASGRSNASSRTMRKIGSLALDFDASPELSHVATRTLVVAGEKEHPAILASLSAFQAAMPNCTSRLVPGLGHGWIANDNELFAETLRAWTEQQPLPDRLAEITQG</sequence>
<dbReference type="EMBL" id="CXWC01000002">
    <property type="protein sequence ID" value="CTQ67185.1"/>
    <property type="molecule type" value="Genomic_DNA"/>
</dbReference>
<dbReference type="GeneID" id="97668788"/>
<reference evidence="3" key="1">
    <citation type="submission" date="2015-07" db="EMBL/GenBank/DDBJ databases">
        <authorList>
            <person name="Rodrigo-Torres Lidia"/>
            <person name="Arahal R.David."/>
        </authorList>
    </citation>
    <scope>NUCLEOTIDE SEQUENCE [LARGE SCALE GENOMIC DNA]</scope>
    <source>
        <strain evidence="3">CECT 5096</strain>
    </source>
</reference>
<protein>
    <submittedName>
        <fullName evidence="2">Arylesterase</fullName>
        <ecNumber evidence="2">3.1.1.2</ecNumber>
    </submittedName>
</protein>
<evidence type="ECO:0000313" key="3">
    <source>
        <dbReference type="Proteomes" id="UP000049983"/>
    </source>
</evidence>
<dbReference type="SUPFAM" id="SSF53474">
    <property type="entry name" value="alpha/beta-Hydrolases"/>
    <property type="match status" value="1"/>
</dbReference>
<proteinExistence type="predicted"/>
<dbReference type="Pfam" id="PF12697">
    <property type="entry name" value="Abhydrolase_6"/>
    <property type="match status" value="1"/>
</dbReference>
<dbReference type="OrthoDB" id="9793083at2"/>
<gene>
    <name evidence="2" type="ORF">LA5096_01363</name>
</gene>
<dbReference type="AlphaFoldDB" id="A0A0M6ZWP2"/>
<evidence type="ECO:0000259" key="1">
    <source>
        <dbReference type="Pfam" id="PF12697"/>
    </source>
</evidence>
<dbReference type="RefSeq" id="WP_055115299.1">
    <property type="nucleotide sequence ID" value="NZ_CXWA01000002.1"/>
</dbReference>
<dbReference type="STRING" id="311410.LA5095_02507"/>
<accession>A0A0M6ZWP2</accession>
<dbReference type="PANTHER" id="PTHR43798">
    <property type="entry name" value="MONOACYLGLYCEROL LIPASE"/>
    <property type="match status" value="1"/>
</dbReference>
<keyword evidence="2" id="KW-0378">Hydrolase</keyword>
<evidence type="ECO:0000313" key="2">
    <source>
        <dbReference type="EMBL" id="CTQ67185.1"/>
    </source>
</evidence>
<organism evidence="2 3">
    <name type="scientific">Roseibium album</name>
    <dbReference type="NCBI Taxonomy" id="311410"/>
    <lineage>
        <taxon>Bacteria</taxon>
        <taxon>Pseudomonadati</taxon>
        <taxon>Pseudomonadota</taxon>
        <taxon>Alphaproteobacteria</taxon>
        <taxon>Hyphomicrobiales</taxon>
        <taxon>Stappiaceae</taxon>
        <taxon>Roseibium</taxon>
    </lineage>
</organism>
<dbReference type="InterPro" id="IPR000073">
    <property type="entry name" value="AB_hydrolase_1"/>
</dbReference>
<feature type="domain" description="AB hydrolase-1" evidence="1">
    <location>
        <begin position="15"/>
        <end position="237"/>
    </location>
</feature>
<dbReference type="Proteomes" id="UP000049983">
    <property type="component" value="Unassembled WGS sequence"/>
</dbReference>
<dbReference type="GO" id="GO:0004064">
    <property type="term" value="F:arylesterase activity"/>
    <property type="evidence" value="ECO:0007669"/>
    <property type="project" value="UniProtKB-EC"/>
</dbReference>
<dbReference type="Gene3D" id="3.40.50.1820">
    <property type="entry name" value="alpha/beta hydrolase"/>
    <property type="match status" value="1"/>
</dbReference>
<dbReference type="InterPro" id="IPR029058">
    <property type="entry name" value="AB_hydrolase_fold"/>
</dbReference>
<dbReference type="EC" id="3.1.1.2" evidence="2"/>
<keyword evidence="3" id="KW-1185">Reference proteome</keyword>
<name>A0A0M6ZWP2_9HYPH</name>
<dbReference type="InterPro" id="IPR050266">
    <property type="entry name" value="AB_hydrolase_sf"/>
</dbReference>